<sequence length="869" mass="98084">MALQDNDPLDCFSKPRKTRAKPTPVKPAKSEDAEIPTNPSQLIRWRDAFEKAQNKFKYDDIDAEKEVRLLLLYAGKSSTPIQVSLRTISMDLLGKKFHYDALSYYWGDGPQIDPVFIRPVKNQRDGKDIKIFEDVYRASTFRIKVKRNLYSALQHLREENEDVILWIDAICINQQNQQEKEAQVARMAHIYRQASNVCIWLGHSNERCSNAMDFITRILGTPNLDDFVRKKEHVQRWLDLAHLMRSDWFTRRWVIQELALAKEAVVHFGDRTISWDDLKDAVGLFSLHFDTIQQNFADADQRDMLQEIGELDLLGAQVLVDVIGNVFRRKADGTIYEPVAGLETLVSSLSTFNSSDPRDTIIALRNLAKETSGMFSRGTTRYAPPPPPDYTKSVLVVYKEFVKWVVTTSKSLNIICRHWALPPRVAESTLDPNQLAMSTELPSWVKKISESKYGAMLDGRSGRKSADDFVGLPGHSAYNASYNIEAEVYFGATEYKTGLKPRTPLLPHGFVSLSDRTRQPSIPIRRETENHTQLFGLFGEPLSASDMADQSPWADQYIPTSKSPQSSQFPSVKDGTTMQPINGTQPGRHALLNGTAEDEETPQAEAGAQEVNMNGHTSHIPKPLAKAILQVQKQQPNKHDAAPVDSDMTKKCEPSSVEAVEAEDSSIFARGIQISTITFATNPIADGVIPQKAIHLGGYNKNSEYSQIKAPDKLWRTLVADRGPDGGPTPAWYHRACLECLINDTVNGHINVKQLLESKKKLQHVRKFLERVRSIVWERVIFEADPMSKQSNRESLFGLGPATTLTNDIVCILFGCTVPVILREQKDEHDEVYYEFVGEAFVYGMMDGEAVTSMSEEELQERATYFRLM</sequence>
<dbReference type="Pfam" id="PF06985">
    <property type="entry name" value="HET"/>
    <property type="match status" value="1"/>
</dbReference>
<dbReference type="PANTHER" id="PTHR24148">
    <property type="entry name" value="ANKYRIN REPEAT DOMAIN-CONTAINING PROTEIN 39 HOMOLOG-RELATED"/>
    <property type="match status" value="1"/>
</dbReference>
<dbReference type="EMBL" id="ML996573">
    <property type="protein sequence ID" value="KAF2757536.1"/>
    <property type="molecule type" value="Genomic_DNA"/>
</dbReference>
<dbReference type="Pfam" id="PF26639">
    <property type="entry name" value="Het-6_barrel"/>
    <property type="match status" value="1"/>
</dbReference>
<dbReference type="InterPro" id="IPR052895">
    <property type="entry name" value="HetReg/Transcr_Mod"/>
</dbReference>
<dbReference type="PANTHER" id="PTHR24148:SF64">
    <property type="entry name" value="HETEROKARYON INCOMPATIBILITY DOMAIN-CONTAINING PROTEIN"/>
    <property type="match status" value="1"/>
</dbReference>
<feature type="region of interest" description="Disordered" evidence="1">
    <location>
        <begin position="558"/>
        <end position="583"/>
    </location>
</feature>
<accession>A0A6A6W6J9</accession>
<name>A0A6A6W6J9_9PEZI</name>
<dbReference type="GeneID" id="54489293"/>
<dbReference type="Proteomes" id="UP000799437">
    <property type="component" value="Unassembled WGS sequence"/>
</dbReference>
<protein>
    <recommendedName>
        <fullName evidence="2">Heterokaryon incompatibility domain-containing protein</fullName>
    </recommendedName>
</protein>
<proteinExistence type="predicted"/>
<organism evidence="3 4">
    <name type="scientific">Pseudovirgaria hyperparasitica</name>
    <dbReference type="NCBI Taxonomy" id="470096"/>
    <lineage>
        <taxon>Eukaryota</taxon>
        <taxon>Fungi</taxon>
        <taxon>Dikarya</taxon>
        <taxon>Ascomycota</taxon>
        <taxon>Pezizomycotina</taxon>
        <taxon>Dothideomycetes</taxon>
        <taxon>Dothideomycetes incertae sedis</taxon>
        <taxon>Acrospermales</taxon>
        <taxon>Acrospermaceae</taxon>
        <taxon>Pseudovirgaria</taxon>
    </lineage>
</organism>
<keyword evidence="4" id="KW-1185">Reference proteome</keyword>
<feature type="domain" description="Heterokaryon incompatibility" evidence="2">
    <location>
        <begin position="99"/>
        <end position="257"/>
    </location>
</feature>
<reference evidence="3" key="1">
    <citation type="journal article" date="2020" name="Stud. Mycol.">
        <title>101 Dothideomycetes genomes: a test case for predicting lifestyles and emergence of pathogens.</title>
        <authorList>
            <person name="Haridas S."/>
            <person name="Albert R."/>
            <person name="Binder M."/>
            <person name="Bloem J."/>
            <person name="Labutti K."/>
            <person name="Salamov A."/>
            <person name="Andreopoulos B."/>
            <person name="Baker S."/>
            <person name="Barry K."/>
            <person name="Bills G."/>
            <person name="Bluhm B."/>
            <person name="Cannon C."/>
            <person name="Castanera R."/>
            <person name="Culley D."/>
            <person name="Daum C."/>
            <person name="Ezra D."/>
            <person name="Gonzalez J."/>
            <person name="Henrissat B."/>
            <person name="Kuo A."/>
            <person name="Liang C."/>
            <person name="Lipzen A."/>
            <person name="Lutzoni F."/>
            <person name="Magnuson J."/>
            <person name="Mondo S."/>
            <person name="Nolan M."/>
            <person name="Ohm R."/>
            <person name="Pangilinan J."/>
            <person name="Park H.-J."/>
            <person name="Ramirez L."/>
            <person name="Alfaro M."/>
            <person name="Sun H."/>
            <person name="Tritt A."/>
            <person name="Yoshinaga Y."/>
            <person name="Zwiers L.-H."/>
            <person name="Turgeon B."/>
            <person name="Goodwin S."/>
            <person name="Spatafora J."/>
            <person name="Crous P."/>
            <person name="Grigoriev I."/>
        </authorList>
    </citation>
    <scope>NUCLEOTIDE SEQUENCE</scope>
    <source>
        <strain evidence="3">CBS 121739</strain>
    </source>
</reference>
<evidence type="ECO:0000256" key="1">
    <source>
        <dbReference type="SAM" id="MobiDB-lite"/>
    </source>
</evidence>
<dbReference type="OrthoDB" id="3477286at2759"/>
<evidence type="ECO:0000313" key="3">
    <source>
        <dbReference type="EMBL" id="KAF2757536.1"/>
    </source>
</evidence>
<evidence type="ECO:0000259" key="2">
    <source>
        <dbReference type="Pfam" id="PF06985"/>
    </source>
</evidence>
<dbReference type="RefSeq" id="XP_033599987.1">
    <property type="nucleotide sequence ID" value="XM_033748239.1"/>
</dbReference>
<dbReference type="InterPro" id="IPR010730">
    <property type="entry name" value="HET"/>
</dbReference>
<gene>
    <name evidence="3" type="ORF">EJ05DRAFT_511333</name>
</gene>
<evidence type="ECO:0000313" key="4">
    <source>
        <dbReference type="Proteomes" id="UP000799437"/>
    </source>
</evidence>
<dbReference type="AlphaFoldDB" id="A0A6A6W6J9"/>
<feature type="region of interest" description="Disordered" evidence="1">
    <location>
        <begin position="1"/>
        <end position="37"/>
    </location>
</feature>